<organism evidence="2 3">
    <name type="scientific">Pseudoalteromonas phenolica</name>
    <dbReference type="NCBI Taxonomy" id="161398"/>
    <lineage>
        <taxon>Bacteria</taxon>
        <taxon>Pseudomonadati</taxon>
        <taxon>Pseudomonadota</taxon>
        <taxon>Gammaproteobacteria</taxon>
        <taxon>Alteromonadales</taxon>
        <taxon>Pseudoalteromonadaceae</taxon>
        <taxon>Pseudoalteromonas</taxon>
    </lineage>
</organism>
<keyword evidence="1" id="KW-0732">Signal</keyword>
<dbReference type="EMBL" id="PPSX01000091">
    <property type="protein sequence ID" value="RZQ51592.1"/>
    <property type="molecule type" value="Genomic_DNA"/>
</dbReference>
<feature type="signal peptide" evidence="1">
    <location>
        <begin position="1"/>
        <end position="21"/>
    </location>
</feature>
<proteinExistence type="predicted"/>
<evidence type="ECO:0008006" key="4">
    <source>
        <dbReference type="Google" id="ProtNLM"/>
    </source>
</evidence>
<dbReference type="PROSITE" id="PS51257">
    <property type="entry name" value="PROKAR_LIPOPROTEIN"/>
    <property type="match status" value="1"/>
</dbReference>
<name>A0A4Q7IJ76_9GAMM</name>
<gene>
    <name evidence="2" type="ORF">C1E23_18660</name>
</gene>
<dbReference type="RefSeq" id="WP_130257002.1">
    <property type="nucleotide sequence ID" value="NZ_PPSX01000091.1"/>
</dbReference>
<evidence type="ECO:0000256" key="1">
    <source>
        <dbReference type="SAM" id="SignalP"/>
    </source>
</evidence>
<accession>A0A4Q7IJ76</accession>
<reference evidence="2 3" key="1">
    <citation type="submission" date="2018-01" db="EMBL/GenBank/DDBJ databases">
        <title>Co-occurrence of chitin degradation, pigmentation and bioactivity in marine Pseudoalteromonas.</title>
        <authorList>
            <person name="Paulsen S."/>
            <person name="Gram L."/>
            <person name="Machado H."/>
        </authorList>
    </citation>
    <scope>NUCLEOTIDE SEQUENCE [LARGE SCALE GENOMIC DNA]</scope>
    <source>
        <strain evidence="2 3">S3898</strain>
    </source>
</reference>
<comment type="caution">
    <text evidence="2">The sequence shown here is derived from an EMBL/GenBank/DDBJ whole genome shotgun (WGS) entry which is preliminary data.</text>
</comment>
<evidence type="ECO:0000313" key="2">
    <source>
        <dbReference type="EMBL" id="RZQ51592.1"/>
    </source>
</evidence>
<feature type="chain" id="PRO_5020755302" description="Lipoprotein" evidence="1">
    <location>
        <begin position="22"/>
        <end position="213"/>
    </location>
</feature>
<evidence type="ECO:0000313" key="3">
    <source>
        <dbReference type="Proteomes" id="UP000291338"/>
    </source>
</evidence>
<sequence length="213" mass="23427">MKILLSSVLVLILLVLTGCKATVSQLQDSDLHKPIEKGYAIGIIKVRESDTASSNTEKSFYIHERHKKRNGTYTDPVVHLSSGSTIMTKDHIAIFKFKLATRSIVTTIISASHVNEAEGQESNIFASGCGGPVIPLQASLQGVYYFGEITFKEWVSEIGELKFDISVNDSTQDLEVYLSDAYPSLTYSSIIVTPVKLGWDSSQCQPSTTIIYI</sequence>
<protein>
    <recommendedName>
        <fullName evidence="4">Lipoprotein</fullName>
    </recommendedName>
</protein>
<dbReference type="AlphaFoldDB" id="A0A4Q7IJ76"/>
<dbReference type="Proteomes" id="UP000291338">
    <property type="component" value="Unassembled WGS sequence"/>
</dbReference>